<gene>
    <name evidence="1" type="ORF">O6H91_22G049000</name>
</gene>
<dbReference type="Proteomes" id="UP001162992">
    <property type="component" value="Chromosome 22"/>
</dbReference>
<keyword evidence="2" id="KW-1185">Reference proteome</keyword>
<dbReference type="EMBL" id="CM055113">
    <property type="protein sequence ID" value="KAJ7516241.1"/>
    <property type="molecule type" value="Genomic_DNA"/>
</dbReference>
<evidence type="ECO:0000313" key="1">
    <source>
        <dbReference type="EMBL" id="KAJ7516241.1"/>
    </source>
</evidence>
<name>A0ACC2AFI9_DIPCM</name>
<reference evidence="2" key="1">
    <citation type="journal article" date="2024" name="Proc. Natl. Acad. Sci. U.S.A.">
        <title>Extraordinary preservation of gene collinearity over three hundred million years revealed in homosporous lycophytes.</title>
        <authorList>
            <person name="Li C."/>
            <person name="Wickell D."/>
            <person name="Kuo L.Y."/>
            <person name="Chen X."/>
            <person name="Nie B."/>
            <person name="Liao X."/>
            <person name="Peng D."/>
            <person name="Ji J."/>
            <person name="Jenkins J."/>
            <person name="Williams M."/>
            <person name="Shu S."/>
            <person name="Plott C."/>
            <person name="Barry K."/>
            <person name="Rajasekar S."/>
            <person name="Grimwood J."/>
            <person name="Han X."/>
            <person name="Sun S."/>
            <person name="Hou Z."/>
            <person name="He W."/>
            <person name="Dai G."/>
            <person name="Sun C."/>
            <person name="Schmutz J."/>
            <person name="Leebens-Mack J.H."/>
            <person name="Li F.W."/>
            <person name="Wang L."/>
        </authorList>
    </citation>
    <scope>NUCLEOTIDE SEQUENCE [LARGE SCALE GENOMIC DNA]</scope>
    <source>
        <strain evidence="2">cv. PW_Plant_1</strain>
    </source>
</reference>
<accession>A0ACC2AFI9</accession>
<evidence type="ECO:0000313" key="2">
    <source>
        <dbReference type="Proteomes" id="UP001162992"/>
    </source>
</evidence>
<organism evidence="1 2">
    <name type="scientific">Diphasiastrum complanatum</name>
    <name type="common">Issler's clubmoss</name>
    <name type="synonym">Lycopodium complanatum</name>
    <dbReference type="NCBI Taxonomy" id="34168"/>
    <lineage>
        <taxon>Eukaryota</taxon>
        <taxon>Viridiplantae</taxon>
        <taxon>Streptophyta</taxon>
        <taxon>Embryophyta</taxon>
        <taxon>Tracheophyta</taxon>
        <taxon>Lycopodiopsida</taxon>
        <taxon>Lycopodiales</taxon>
        <taxon>Lycopodiaceae</taxon>
        <taxon>Lycopodioideae</taxon>
        <taxon>Diphasiastrum</taxon>
    </lineage>
</organism>
<proteinExistence type="predicted"/>
<protein>
    <submittedName>
        <fullName evidence="1">Uncharacterized protein</fullName>
    </submittedName>
</protein>
<sequence>MDEGQRSKNPNMKVKEAHFRGVRKRPWGRFAAEIRDPWKKTRVWLGTFDTAEDAARAYDNAARALRGAKAKTNFTNPYDDQSTSQSSTVESWSTPRRVHQTGQVSKSLHGSSSKVGSGIDLNLSLEDLDYSEANMGMKGVGPFPSCMAAGSMFSNPLSRKRPQPFESTHRSLKKKSSKREIVLPAMRERMAEWLIAGTNQPSMDPLDYHSDCDSSASVVLDTESVPFQEIKPQNQSRPLLDLNLPYRLEDEELQEENKNLDLRF</sequence>
<comment type="caution">
    <text evidence="1">The sequence shown here is derived from an EMBL/GenBank/DDBJ whole genome shotgun (WGS) entry which is preliminary data.</text>
</comment>